<proteinExistence type="predicted"/>
<gene>
    <name evidence="1" type="ORF">CHC_T00003108001</name>
</gene>
<dbReference type="RefSeq" id="XP_005714226.1">
    <property type="nucleotide sequence ID" value="XM_005714169.1"/>
</dbReference>
<organism evidence="1 2">
    <name type="scientific">Chondrus crispus</name>
    <name type="common">Carrageen Irish moss</name>
    <name type="synonym">Polymorpha crispa</name>
    <dbReference type="NCBI Taxonomy" id="2769"/>
    <lineage>
        <taxon>Eukaryota</taxon>
        <taxon>Rhodophyta</taxon>
        <taxon>Florideophyceae</taxon>
        <taxon>Rhodymeniophycidae</taxon>
        <taxon>Gigartinales</taxon>
        <taxon>Gigartinaceae</taxon>
        <taxon>Chondrus</taxon>
    </lineage>
</organism>
<name>R7Q7A3_CHOCR</name>
<accession>R7Q7A3</accession>
<protein>
    <submittedName>
        <fullName evidence="1">Uncharacterized protein</fullName>
    </submittedName>
</protein>
<dbReference type="OrthoDB" id="125260at2759"/>
<evidence type="ECO:0000313" key="1">
    <source>
        <dbReference type="EMBL" id="CDF34407.1"/>
    </source>
</evidence>
<reference evidence="2" key="1">
    <citation type="journal article" date="2013" name="Proc. Natl. Acad. Sci. U.S.A.">
        <title>Genome structure and metabolic features in the red seaweed Chondrus crispus shed light on evolution of the Archaeplastida.</title>
        <authorList>
            <person name="Collen J."/>
            <person name="Porcel B."/>
            <person name="Carre W."/>
            <person name="Ball S.G."/>
            <person name="Chaparro C."/>
            <person name="Tonon T."/>
            <person name="Barbeyron T."/>
            <person name="Michel G."/>
            <person name="Noel B."/>
            <person name="Valentin K."/>
            <person name="Elias M."/>
            <person name="Artiguenave F."/>
            <person name="Arun A."/>
            <person name="Aury J.M."/>
            <person name="Barbosa-Neto J.F."/>
            <person name="Bothwell J.H."/>
            <person name="Bouget F.Y."/>
            <person name="Brillet L."/>
            <person name="Cabello-Hurtado F."/>
            <person name="Capella-Gutierrez S."/>
            <person name="Charrier B."/>
            <person name="Cladiere L."/>
            <person name="Cock J.M."/>
            <person name="Coelho S.M."/>
            <person name="Colleoni C."/>
            <person name="Czjzek M."/>
            <person name="Da Silva C."/>
            <person name="Delage L."/>
            <person name="Denoeud F."/>
            <person name="Deschamps P."/>
            <person name="Dittami S.M."/>
            <person name="Gabaldon T."/>
            <person name="Gachon C.M."/>
            <person name="Groisillier A."/>
            <person name="Herve C."/>
            <person name="Jabbari K."/>
            <person name="Katinka M."/>
            <person name="Kloareg B."/>
            <person name="Kowalczyk N."/>
            <person name="Labadie K."/>
            <person name="Leblanc C."/>
            <person name="Lopez P.J."/>
            <person name="McLachlan D.H."/>
            <person name="Meslet-Cladiere L."/>
            <person name="Moustafa A."/>
            <person name="Nehr Z."/>
            <person name="Nyvall Collen P."/>
            <person name="Panaud O."/>
            <person name="Partensky F."/>
            <person name="Poulain J."/>
            <person name="Rensing S.A."/>
            <person name="Rousvoal S."/>
            <person name="Samson G."/>
            <person name="Symeonidi A."/>
            <person name="Weissenbach J."/>
            <person name="Zambounis A."/>
            <person name="Wincker P."/>
            <person name="Boyen C."/>
        </authorList>
    </citation>
    <scope>NUCLEOTIDE SEQUENCE [LARGE SCALE GENOMIC DNA]</scope>
    <source>
        <strain evidence="2">cv. Stackhouse</strain>
    </source>
</reference>
<keyword evidence="2" id="KW-1185">Reference proteome</keyword>
<dbReference type="EMBL" id="HG001691">
    <property type="protein sequence ID" value="CDF34407.1"/>
    <property type="molecule type" value="Genomic_DNA"/>
</dbReference>
<dbReference type="Gramene" id="CDF34407">
    <property type="protein sequence ID" value="CDF34407"/>
    <property type="gene ID" value="CHC_T00003108001"/>
</dbReference>
<dbReference type="Proteomes" id="UP000012073">
    <property type="component" value="Unassembled WGS sequence"/>
</dbReference>
<sequence length="399" mass="44926">MTSVRSVESATTLRARYGPVVSLRNVGTSDRSTGLFKELVGTPAYRAQVLHHAATLGVNNVLFVVGTGGSITKGGIVYVCHIVFAEHMRHNYTYALDCVRTAAFKWVGEGSERVPEQYDALLQNTHASDLYSFVSYYGLSQAIRHEVITRGEPIPPARMIRLTPAVYWNNPKGGVDVISRYVKTLARSNMSECPVVSIIARLLSMQVNNAAVAYRLHKAESLKLLPTVQEVSSLPTRGYSALRHKVTQCESFGFFARQLAKEWVDTFHAKQDDEFGTEEEIESESIKPMFRRKAADRYNIGTHKARRLNRRIVHKKVSGTSTYCVLCSWSLRGMKDGKMKVKRKGSRQVQLCGTCKQAICTACWSEWHSRDTLKRTRPTAAEKRLFDQSLRSVRRRCGN</sequence>
<dbReference type="KEGG" id="ccp:CHC_T00003108001"/>
<dbReference type="AlphaFoldDB" id="R7Q7A3"/>
<dbReference type="GeneID" id="17321950"/>
<evidence type="ECO:0000313" key="2">
    <source>
        <dbReference type="Proteomes" id="UP000012073"/>
    </source>
</evidence>